<evidence type="ECO:0000256" key="1">
    <source>
        <dbReference type="SAM" id="SignalP"/>
    </source>
</evidence>
<keyword evidence="1" id="KW-0732">Signal</keyword>
<accession>A0A7J7YTB6</accession>
<sequence length="145" mass="16410">MVAREGTFGPCLLGLLLCMRWAGGLISKCPVALIGVDWPCWRPPTGEIAQVTRATTLTKMFQRDPRPKAEATLQMTWSARKVCTFEKGARSPKGAREKDIAWLNVIVTPWCAIYPHKAGHSFWLLCVRKNQHRGGPYCQWTIMWP</sequence>
<evidence type="ECO:0000313" key="3">
    <source>
        <dbReference type="Proteomes" id="UP000585614"/>
    </source>
</evidence>
<evidence type="ECO:0000313" key="2">
    <source>
        <dbReference type="EMBL" id="KAF6364720.1"/>
    </source>
</evidence>
<comment type="caution">
    <text evidence="2">The sequence shown here is derived from an EMBL/GenBank/DDBJ whole genome shotgun (WGS) entry which is preliminary data.</text>
</comment>
<feature type="signal peptide" evidence="1">
    <location>
        <begin position="1"/>
        <end position="27"/>
    </location>
</feature>
<proteinExistence type="predicted"/>
<dbReference type="AlphaFoldDB" id="A0A7J7YTB6"/>
<dbReference type="Proteomes" id="UP000585614">
    <property type="component" value="Unassembled WGS sequence"/>
</dbReference>
<reference evidence="2 3" key="1">
    <citation type="journal article" date="2020" name="Nature">
        <title>Six reference-quality genomes reveal evolution of bat adaptations.</title>
        <authorList>
            <person name="Jebb D."/>
            <person name="Huang Z."/>
            <person name="Pippel M."/>
            <person name="Hughes G.M."/>
            <person name="Lavrichenko K."/>
            <person name="Devanna P."/>
            <person name="Winkler S."/>
            <person name="Jermiin L.S."/>
            <person name="Skirmuntt E.C."/>
            <person name="Katzourakis A."/>
            <person name="Burkitt-Gray L."/>
            <person name="Ray D.A."/>
            <person name="Sullivan K.A.M."/>
            <person name="Roscito J.G."/>
            <person name="Kirilenko B.M."/>
            <person name="Davalos L.M."/>
            <person name="Corthals A.P."/>
            <person name="Power M.L."/>
            <person name="Jones G."/>
            <person name="Ransome R.D."/>
            <person name="Dechmann D.K.N."/>
            <person name="Locatelli A.G."/>
            <person name="Puechmaille S.J."/>
            <person name="Fedrigo O."/>
            <person name="Jarvis E.D."/>
            <person name="Hiller M."/>
            <person name="Vernes S.C."/>
            <person name="Myers E.W."/>
            <person name="Teeling E.C."/>
        </authorList>
    </citation>
    <scope>NUCLEOTIDE SEQUENCE [LARGE SCALE GENOMIC DNA]</scope>
    <source>
        <strain evidence="2">MRhiFer1</strain>
        <tissue evidence="2">Lung</tissue>
    </source>
</reference>
<evidence type="ECO:0008006" key="4">
    <source>
        <dbReference type="Google" id="ProtNLM"/>
    </source>
</evidence>
<feature type="chain" id="PRO_5029480337" description="Secreted protein" evidence="1">
    <location>
        <begin position="28"/>
        <end position="145"/>
    </location>
</feature>
<gene>
    <name evidence="2" type="ORF">mRhiFer1_009845</name>
</gene>
<organism evidence="2 3">
    <name type="scientific">Rhinolophus ferrumequinum</name>
    <name type="common">Greater horseshoe bat</name>
    <dbReference type="NCBI Taxonomy" id="59479"/>
    <lineage>
        <taxon>Eukaryota</taxon>
        <taxon>Metazoa</taxon>
        <taxon>Chordata</taxon>
        <taxon>Craniata</taxon>
        <taxon>Vertebrata</taxon>
        <taxon>Euteleostomi</taxon>
        <taxon>Mammalia</taxon>
        <taxon>Eutheria</taxon>
        <taxon>Laurasiatheria</taxon>
        <taxon>Chiroptera</taxon>
        <taxon>Yinpterochiroptera</taxon>
        <taxon>Rhinolophoidea</taxon>
        <taxon>Rhinolophidae</taxon>
        <taxon>Rhinolophinae</taxon>
        <taxon>Rhinolophus</taxon>
    </lineage>
</organism>
<dbReference type="EMBL" id="JACAGC010000005">
    <property type="protein sequence ID" value="KAF6364720.1"/>
    <property type="molecule type" value="Genomic_DNA"/>
</dbReference>
<protein>
    <recommendedName>
        <fullName evidence="4">Secreted protein</fullName>
    </recommendedName>
</protein>
<name>A0A7J7YTB6_RHIFE</name>